<accession>A0A8J6E2Y9</accession>
<dbReference type="InterPro" id="IPR011992">
    <property type="entry name" value="EF-hand-dom_pair"/>
</dbReference>
<feature type="domain" description="EF-hand" evidence="2">
    <location>
        <begin position="685"/>
        <end position="720"/>
    </location>
</feature>
<feature type="region of interest" description="Disordered" evidence="1">
    <location>
        <begin position="189"/>
        <end position="210"/>
    </location>
</feature>
<dbReference type="SUPFAM" id="SSF47473">
    <property type="entry name" value="EF-hand"/>
    <property type="match status" value="1"/>
</dbReference>
<dbReference type="InterPro" id="IPR032675">
    <property type="entry name" value="LRR_dom_sf"/>
</dbReference>
<dbReference type="EMBL" id="JAHDYR010000038">
    <property type="protein sequence ID" value="KAG9392482.1"/>
    <property type="molecule type" value="Genomic_DNA"/>
</dbReference>
<feature type="compositionally biased region" description="Polar residues" evidence="1">
    <location>
        <begin position="475"/>
        <end position="485"/>
    </location>
</feature>
<comment type="caution">
    <text evidence="3">The sequence shown here is derived from an EMBL/GenBank/DDBJ whole genome shotgun (WGS) entry which is preliminary data.</text>
</comment>
<dbReference type="Gene3D" id="1.10.238.10">
    <property type="entry name" value="EF-hand"/>
    <property type="match status" value="1"/>
</dbReference>
<dbReference type="PANTHER" id="PTHR16306">
    <property type="entry name" value="TRANSLIN-ASSOCIATED FACTOR X-INTERACTING PROTEIN 1"/>
    <property type="match status" value="1"/>
</dbReference>
<dbReference type="InterPro" id="IPR002048">
    <property type="entry name" value="EF_hand_dom"/>
</dbReference>
<dbReference type="GO" id="GO:0005737">
    <property type="term" value="C:cytoplasm"/>
    <property type="evidence" value="ECO:0007669"/>
    <property type="project" value="TreeGrafter"/>
</dbReference>
<feature type="region of interest" description="Disordered" evidence="1">
    <location>
        <begin position="445"/>
        <end position="485"/>
    </location>
</feature>
<reference evidence="3" key="1">
    <citation type="submission" date="2021-05" db="EMBL/GenBank/DDBJ databases">
        <title>A free-living protist that lacks canonical eukaryotic 1 DNA replication and segregation systems.</title>
        <authorList>
            <person name="Salas-Leiva D.E."/>
            <person name="Tromer E.C."/>
            <person name="Curtis B.A."/>
            <person name="Jerlstrom-Hultqvist J."/>
            <person name="Kolisko M."/>
            <person name="Yi Z."/>
            <person name="Salas-Leiva J.S."/>
            <person name="Gallot-Lavallee L."/>
            <person name="Kops G.J.P.L."/>
            <person name="Archibald J.M."/>
            <person name="Simpson A.G.B."/>
            <person name="Roger A.J."/>
        </authorList>
    </citation>
    <scope>NUCLEOTIDE SEQUENCE</scope>
    <source>
        <strain evidence="3">BICM</strain>
    </source>
</reference>
<evidence type="ECO:0000313" key="3">
    <source>
        <dbReference type="EMBL" id="KAG9392482.1"/>
    </source>
</evidence>
<dbReference type="AlphaFoldDB" id="A0A8J6E2Y9"/>
<dbReference type="PROSITE" id="PS50222">
    <property type="entry name" value="EF_HAND_2"/>
    <property type="match status" value="1"/>
</dbReference>
<feature type="region of interest" description="Disordered" evidence="1">
    <location>
        <begin position="223"/>
        <end position="261"/>
    </location>
</feature>
<evidence type="ECO:0000256" key="1">
    <source>
        <dbReference type="SAM" id="MobiDB-lite"/>
    </source>
</evidence>
<proteinExistence type="predicted"/>
<dbReference type="Proteomes" id="UP000717585">
    <property type="component" value="Unassembled WGS sequence"/>
</dbReference>
<gene>
    <name evidence="3" type="ORF">J8273_5474</name>
</gene>
<dbReference type="Gene3D" id="3.80.10.10">
    <property type="entry name" value="Ribonuclease Inhibitor"/>
    <property type="match status" value="1"/>
</dbReference>
<organism evidence="3 4">
    <name type="scientific">Carpediemonas membranifera</name>
    <dbReference type="NCBI Taxonomy" id="201153"/>
    <lineage>
        <taxon>Eukaryota</taxon>
        <taxon>Metamonada</taxon>
        <taxon>Carpediemonas-like organisms</taxon>
        <taxon>Carpediemonas</taxon>
    </lineage>
</organism>
<dbReference type="GO" id="GO:0005509">
    <property type="term" value="F:calcium ion binding"/>
    <property type="evidence" value="ECO:0007669"/>
    <property type="project" value="InterPro"/>
</dbReference>
<evidence type="ECO:0000259" key="2">
    <source>
        <dbReference type="PROSITE" id="PS50222"/>
    </source>
</evidence>
<protein>
    <submittedName>
        <fullName evidence="3">EF-hand domain</fullName>
    </submittedName>
</protein>
<dbReference type="PANTHER" id="PTHR16306:SF1">
    <property type="entry name" value="CHROMOSOME UNDETERMINED SCAFFOLD_7, WHOLE GENOME SHOTGUN SEQUENCE"/>
    <property type="match status" value="1"/>
</dbReference>
<name>A0A8J6E2Y9_9EUKA</name>
<feature type="compositionally biased region" description="Basic and acidic residues" evidence="1">
    <location>
        <begin position="223"/>
        <end position="246"/>
    </location>
</feature>
<evidence type="ECO:0000313" key="4">
    <source>
        <dbReference type="Proteomes" id="UP000717585"/>
    </source>
</evidence>
<dbReference type="OrthoDB" id="2021138at2759"/>
<keyword evidence="4" id="KW-1185">Reference proteome</keyword>
<dbReference type="SUPFAM" id="SSF52058">
    <property type="entry name" value="L domain-like"/>
    <property type="match status" value="1"/>
</dbReference>
<sequence>MLFHSTTSAIAFDGQGWDEISQEYLDELVGLTSLKALYARKNNITAIPDLNQFESLEVVDFSDQSTPIEHIDELTDSLNRLPRLKHLRVTIADPTDEETIFQELPGLQTLNDKPRTKFVPGFRFQPESAPPSAEVQPGRIRACVGDEWTVLYHHAQDRTAMLSKSFFGADSKPEFMATPDYKGTASFFASDEEGEDSSPGFKGIPEPEAMDEAAYDEYLKREYEGEGREDIEPLTRDRVNADRAEPDSTEEPEQALYSDAESDDFPELLDLSDWEAHDPADPEAVATHQAAIDQISDIGTILPDGPHTAESTLEHAAARHAAIDTQPETILAGQAATVSRLGRVAAHNIYPTDPLLALFIERLALHSSHVAMELHELVGETRQAGQAQVQELMRASELLMQEIETHGAEKRRIVEEYEEDRRKMIEELGKVKSENERLSVRIKTLESKPKPTTLGAKPKPTPHSTRPPSVRGLRTNDQQKGTTEPGQIRYLSDRQVTDFIQSVMRSKTEYDEKVKTHGLPPETLQEHLFSYLNHRYGLRQLVMDWAASLRHALRQREKTDIECKLFLKMLRNDIDESFYSVVQDLKQSIAELLANVIANKFDHRGRHDPAVESKLQSRLKGLVPDDEWVEVVRAMYGHDDCLALIATLKGRSKAATGPANQGKHVIPFAQFISTVLEFQMLGHDRYLMKFRTLFRQFDQDGDGALTTDQFGHFISTVSPDVTQAEVLKFIEASGARQHDKVTFSKAVEVLSTELRALKA</sequence>